<accession>A0ACB9BAA2</accession>
<reference evidence="1 2" key="2">
    <citation type="journal article" date="2022" name="Mol. Ecol. Resour.">
        <title>The genomes of chicory, endive, great burdock and yacon provide insights into Asteraceae paleo-polyploidization history and plant inulin production.</title>
        <authorList>
            <person name="Fan W."/>
            <person name="Wang S."/>
            <person name="Wang H."/>
            <person name="Wang A."/>
            <person name="Jiang F."/>
            <person name="Liu H."/>
            <person name="Zhao H."/>
            <person name="Xu D."/>
            <person name="Zhang Y."/>
        </authorList>
    </citation>
    <scope>NUCLEOTIDE SEQUENCE [LARGE SCALE GENOMIC DNA]</scope>
    <source>
        <strain evidence="2">cv. Niubang</strain>
    </source>
</reference>
<dbReference type="EMBL" id="CM042052">
    <property type="protein sequence ID" value="KAI3718977.1"/>
    <property type="molecule type" value="Genomic_DNA"/>
</dbReference>
<organism evidence="1 2">
    <name type="scientific">Arctium lappa</name>
    <name type="common">Greater burdock</name>
    <name type="synonym">Lappa major</name>
    <dbReference type="NCBI Taxonomy" id="4217"/>
    <lineage>
        <taxon>Eukaryota</taxon>
        <taxon>Viridiplantae</taxon>
        <taxon>Streptophyta</taxon>
        <taxon>Embryophyta</taxon>
        <taxon>Tracheophyta</taxon>
        <taxon>Spermatophyta</taxon>
        <taxon>Magnoliopsida</taxon>
        <taxon>eudicotyledons</taxon>
        <taxon>Gunneridae</taxon>
        <taxon>Pentapetalae</taxon>
        <taxon>asterids</taxon>
        <taxon>campanulids</taxon>
        <taxon>Asterales</taxon>
        <taxon>Asteraceae</taxon>
        <taxon>Carduoideae</taxon>
        <taxon>Cardueae</taxon>
        <taxon>Arctiinae</taxon>
        <taxon>Arctium</taxon>
    </lineage>
</organism>
<comment type="caution">
    <text evidence="1">The sequence shown here is derived from an EMBL/GenBank/DDBJ whole genome shotgun (WGS) entry which is preliminary data.</text>
</comment>
<protein>
    <submittedName>
        <fullName evidence="1">Uncharacterized protein</fullName>
    </submittedName>
</protein>
<reference evidence="2" key="1">
    <citation type="journal article" date="2022" name="Mol. Ecol. Resour.">
        <title>The genomes of chicory, endive, great burdock and yacon provide insights into Asteraceae palaeo-polyploidization history and plant inulin production.</title>
        <authorList>
            <person name="Fan W."/>
            <person name="Wang S."/>
            <person name="Wang H."/>
            <person name="Wang A."/>
            <person name="Jiang F."/>
            <person name="Liu H."/>
            <person name="Zhao H."/>
            <person name="Xu D."/>
            <person name="Zhang Y."/>
        </authorList>
    </citation>
    <scope>NUCLEOTIDE SEQUENCE [LARGE SCALE GENOMIC DNA]</scope>
    <source>
        <strain evidence="2">cv. Niubang</strain>
    </source>
</reference>
<evidence type="ECO:0000313" key="2">
    <source>
        <dbReference type="Proteomes" id="UP001055879"/>
    </source>
</evidence>
<proteinExistence type="predicted"/>
<sequence>MEEMTWEQRHHALTHILTQPPTTTPSLHSQFFISTQLPSSNSNYLLHFHSNSYYPPIHHHQFRWAFGLFLRRMSRLEGSWRATCPYQLPQPLVLAKGVQPPKWGHQDKIEYVKMRLRRKRLGNHFNPWIPILLPNLILFSFLLWDPFLSPHDP</sequence>
<name>A0ACB9BAA2_ARCLA</name>
<gene>
    <name evidence="1" type="ORF">L6452_19862</name>
</gene>
<evidence type="ECO:0000313" key="1">
    <source>
        <dbReference type="EMBL" id="KAI3718977.1"/>
    </source>
</evidence>
<dbReference type="Proteomes" id="UP001055879">
    <property type="component" value="Linkage Group LG06"/>
</dbReference>
<keyword evidence="2" id="KW-1185">Reference proteome</keyword>